<dbReference type="RefSeq" id="WP_186631403.1">
    <property type="nucleotide sequence ID" value="NZ_JACOAF010000001.1"/>
</dbReference>
<keyword evidence="1" id="KW-0175">Coiled coil</keyword>
<evidence type="ECO:0000313" key="6">
    <source>
        <dbReference type="EMBL" id="MBC3538208.1"/>
    </source>
</evidence>
<keyword evidence="3" id="KW-1133">Transmembrane helix</keyword>
<keyword evidence="4" id="KW-0732">Signal</keyword>
<keyword evidence="7" id="KW-1185">Reference proteome</keyword>
<comment type="caution">
    <text evidence="6">The sequence shown here is derived from an EMBL/GenBank/DDBJ whole genome shotgun (WGS) entry which is preliminary data.</text>
</comment>
<evidence type="ECO:0000256" key="3">
    <source>
        <dbReference type="SAM" id="Phobius"/>
    </source>
</evidence>
<feature type="chain" id="PRO_5045753703" evidence="4">
    <location>
        <begin position="22"/>
        <end position="269"/>
    </location>
</feature>
<dbReference type="EMBL" id="JACOAF010000001">
    <property type="protein sequence ID" value="MBC3538208.1"/>
    <property type="molecule type" value="Genomic_DNA"/>
</dbReference>
<sequence length="269" mass="30483">MKTLFSFLSLFLFCTASLLFSGCEGKQQEAMVQETATSQDAAQSTAPPDEAKPTAPEHVIRQAEVKFQVKDLFESTQRVELLVSDLGATLANTTQQQTDDAKTTDFVIRVQPEKFKPLMQQLQKESIQLDVRTISTEDVGMEYVDLQARKKAKLAVEQRFLGLLKEAKNMKQVLEVEREIQLVREEIESAEARLRYLQNQTAFSTIRLSMYQVIPTHVPQEPGFGSRLLAALDTGWQLWLSVVVGLFYVWPLWLLGAGVLLYLRKRNVA</sequence>
<keyword evidence="3" id="KW-0812">Transmembrane</keyword>
<protein>
    <submittedName>
        <fullName evidence="6">DUF4349 domain-containing protein</fullName>
    </submittedName>
</protein>
<proteinExistence type="predicted"/>
<evidence type="ECO:0000259" key="5">
    <source>
        <dbReference type="Pfam" id="PF14257"/>
    </source>
</evidence>
<feature type="domain" description="DUF4349" evidence="5">
    <location>
        <begin position="58"/>
        <end position="262"/>
    </location>
</feature>
<feature type="transmembrane region" description="Helical" evidence="3">
    <location>
        <begin position="236"/>
        <end position="263"/>
    </location>
</feature>
<dbReference type="InterPro" id="IPR025645">
    <property type="entry name" value="DUF4349"/>
</dbReference>
<organism evidence="6 7">
    <name type="scientific">Rufibacter sediminis</name>
    <dbReference type="NCBI Taxonomy" id="2762756"/>
    <lineage>
        <taxon>Bacteria</taxon>
        <taxon>Pseudomonadati</taxon>
        <taxon>Bacteroidota</taxon>
        <taxon>Cytophagia</taxon>
        <taxon>Cytophagales</taxon>
        <taxon>Hymenobacteraceae</taxon>
        <taxon>Rufibacter</taxon>
    </lineage>
</organism>
<dbReference type="Proteomes" id="UP000659698">
    <property type="component" value="Unassembled WGS sequence"/>
</dbReference>
<evidence type="ECO:0000256" key="2">
    <source>
        <dbReference type="SAM" id="MobiDB-lite"/>
    </source>
</evidence>
<evidence type="ECO:0000256" key="4">
    <source>
        <dbReference type="SAM" id="SignalP"/>
    </source>
</evidence>
<evidence type="ECO:0000256" key="1">
    <source>
        <dbReference type="SAM" id="Coils"/>
    </source>
</evidence>
<name>A0ABR6VM55_9BACT</name>
<dbReference type="PROSITE" id="PS51257">
    <property type="entry name" value="PROKAR_LIPOPROTEIN"/>
    <property type="match status" value="1"/>
</dbReference>
<dbReference type="Pfam" id="PF14257">
    <property type="entry name" value="DUF4349"/>
    <property type="match status" value="1"/>
</dbReference>
<feature type="signal peptide" evidence="4">
    <location>
        <begin position="1"/>
        <end position="21"/>
    </location>
</feature>
<evidence type="ECO:0000313" key="7">
    <source>
        <dbReference type="Proteomes" id="UP000659698"/>
    </source>
</evidence>
<keyword evidence="3" id="KW-0472">Membrane</keyword>
<reference evidence="6 7" key="1">
    <citation type="journal article" date="2019" name="Int. J. Syst. Evol. Microbiol.">
        <title>Rufibacter sediminis sp. nov., isolated from freshwater lake sediment.</title>
        <authorList>
            <person name="Qu J.H."/>
            <person name="Zhang L.J."/>
            <person name="Fu Y.H."/>
            <person name="Li H.F."/>
        </authorList>
    </citation>
    <scope>NUCLEOTIDE SEQUENCE [LARGE SCALE GENOMIC DNA]</scope>
    <source>
        <strain evidence="6 7">H-1</strain>
    </source>
</reference>
<gene>
    <name evidence="6" type="ORF">H7U12_00860</name>
</gene>
<accession>A0ABR6VM55</accession>
<feature type="compositionally biased region" description="Low complexity" evidence="2">
    <location>
        <begin position="35"/>
        <end position="46"/>
    </location>
</feature>
<feature type="coiled-coil region" evidence="1">
    <location>
        <begin position="173"/>
        <end position="200"/>
    </location>
</feature>
<feature type="region of interest" description="Disordered" evidence="2">
    <location>
        <begin position="31"/>
        <end position="55"/>
    </location>
</feature>